<dbReference type="InterPro" id="IPR022712">
    <property type="entry name" value="Beta_Casp"/>
</dbReference>
<protein>
    <submittedName>
        <fullName evidence="4">Ribonuclease</fullName>
        <ecNumber evidence="4">3.1.-.-</ecNumber>
    </submittedName>
</protein>
<dbReference type="InterPro" id="IPR050698">
    <property type="entry name" value="MBL"/>
</dbReference>
<dbReference type="RefSeq" id="WP_145293183.1">
    <property type="nucleotide sequence ID" value="NZ_CP036319.1"/>
</dbReference>
<organism evidence="4 5">
    <name type="scientific">Crateriforma conspicua</name>
    <dbReference type="NCBI Taxonomy" id="2527996"/>
    <lineage>
        <taxon>Bacteria</taxon>
        <taxon>Pseudomonadati</taxon>
        <taxon>Planctomycetota</taxon>
        <taxon>Planctomycetia</taxon>
        <taxon>Planctomycetales</taxon>
        <taxon>Planctomycetaceae</taxon>
        <taxon>Crateriforma</taxon>
    </lineage>
</organism>
<dbReference type="CDD" id="cd16295">
    <property type="entry name" value="TTHA0252-CPSF-like_MBL-fold"/>
    <property type="match status" value="1"/>
</dbReference>
<sequence>MATIRFCGAAGTVTGSCSLIQTAGSAFLVDCGLFQGNRTTQDLNYQPFPFDVNSVKFLLLTHAHIDHSGLIPKLVKAGFDGPIFATEPTCDLLQFMLPDSAYIQESNVERLNRKRRRMGLDLLEPIYTKDDASKALALCRTVQYEQWINVAEGIEARYWNAGHLLGSASIEVRIDGKEAGESDRPLRMLFSGDLGPEEKAFHPEPDAPQSFDYIVCESTYGNRDREDYTLENRREAMKQELTTALNRGGNVVIPSFAVERSQELLHDIGYLLATNQIPDAKVYLDSPLARRATEVFIKHAGDLEDIELPAAELFRHPNFRLVQSVDESKSLNKVTKGAIIISASGMCTAGRIKHHLANNIFRKEATILFVGYQSPGTLGHIITSGAKDVRIHGKQYHVAAAIRRIGNYSAHADQGELIDWILQRGDVSQAIFLNHGEDDARETLRQLLIEKGWDADSVYAPGFDEVFELVAGKVKSQGVAEHRIDTAELRRDWYNDYAAFILELGRRLETTDDVATRHAMIDRVRRALD</sequence>
<feature type="domain" description="Beta-Casp" evidence="3">
    <location>
        <begin position="261"/>
        <end position="382"/>
    </location>
</feature>
<dbReference type="InterPro" id="IPR011108">
    <property type="entry name" value="RMMBL"/>
</dbReference>
<dbReference type="SMART" id="SM01027">
    <property type="entry name" value="Beta-Casp"/>
    <property type="match status" value="1"/>
</dbReference>
<dbReference type="EC" id="3.1.-.-" evidence="4"/>
<evidence type="ECO:0000256" key="1">
    <source>
        <dbReference type="ARBA" id="ARBA00022801"/>
    </source>
</evidence>
<dbReference type="Proteomes" id="UP000317238">
    <property type="component" value="Unassembled WGS sequence"/>
</dbReference>
<proteinExistence type="predicted"/>
<dbReference type="Pfam" id="PF07521">
    <property type="entry name" value="RMMBL"/>
    <property type="match status" value="1"/>
</dbReference>
<gene>
    <name evidence="4" type="ORF">Pan14r_47650</name>
</gene>
<dbReference type="SMART" id="SM00849">
    <property type="entry name" value="Lactamase_B"/>
    <property type="match status" value="1"/>
</dbReference>
<evidence type="ECO:0000259" key="2">
    <source>
        <dbReference type="SMART" id="SM00849"/>
    </source>
</evidence>
<dbReference type="PROSITE" id="PS51257">
    <property type="entry name" value="PROKAR_LIPOPROTEIN"/>
    <property type="match status" value="1"/>
</dbReference>
<keyword evidence="5" id="KW-1185">Reference proteome</keyword>
<dbReference type="Pfam" id="PF00753">
    <property type="entry name" value="Lactamase_B"/>
    <property type="match status" value="1"/>
</dbReference>
<dbReference type="GO" id="GO:0016787">
    <property type="term" value="F:hydrolase activity"/>
    <property type="evidence" value="ECO:0007669"/>
    <property type="project" value="UniProtKB-KW"/>
</dbReference>
<dbReference type="Pfam" id="PF10996">
    <property type="entry name" value="Beta-Casp"/>
    <property type="match status" value="1"/>
</dbReference>
<dbReference type="PANTHER" id="PTHR11203:SF37">
    <property type="entry name" value="INTEGRATOR COMPLEX SUBUNIT 11"/>
    <property type="match status" value="1"/>
</dbReference>
<dbReference type="InterPro" id="IPR001279">
    <property type="entry name" value="Metallo-B-lactamas"/>
</dbReference>
<reference evidence="4 5" key="1">
    <citation type="submission" date="2019-02" db="EMBL/GenBank/DDBJ databases">
        <title>Deep-cultivation of Planctomycetes and their phenomic and genomic characterization uncovers novel biology.</title>
        <authorList>
            <person name="Wiegand S."/>
            <person name="Jogler M."/>
            <person name="Boedeker C."/>
            <person name="Pinto D."/>
            <person name="Vollmers J."/>
            <person name="Rivas-Marin E."/>
            <person name="Kohn T."/>
            <person name="Peeters S.H."/>
            <person name="Heuer A."/>
            <person name="Rast P."/>
            <person name="Oberbeckmann S."/>
            <person name="Bunk B."/>
            <person name="Jeske O."/>
            <person name="Meyerdierks A."/>
            <person name="Storesund J.E."/>
            <person name="Kallscheuer N."/>
            <person name="Luecker S."/>
            <person name="Lage O.M."/>
            <person name="Pohl T."/>
            <person name="Merkel B.J."/>
            <person name="Hornburger P."/>
            <person name="Mueller R.-W."/>
            <person name="Bruemmer F."/>
            <person name="Labrenz M."/>
            <person name="Spormann A.M."/>
            <person name="Op Den Camp H."/>
            <person name="Overmann J."/>
            <person name="Amann R."/>
            <person name="Jetten M.S.M."/>
            <person name="Mascher T."/>
            <person name="Medema M.H."/>
            <person name="Devos D.P."/>
            <person name="Kaster A.-K."/>
            <person name="Ovreas L."/>
            <person name="Rohde M."/>
            <person name="Galperin M.Y."/>
            <person name="Jogler C."/>
        </authorList>
    </citation>
    <scope>NUCLEOTIDE SEQUENCE [LARGE SCALE GENOMIC DNA]</scope>
    <source>
        <strain evidence="4 5">Pan14r</strain>
    </source>
</reference>
<dbReference type="Gene3D" id="3.40.50.10890">
    <property type="match status" value="1"/>
</dbReference>
<evidence type="ECO:0000313" key="4">
    <source>
        <dbReference type="EMBL" id="TWT72445.1"/>
    </source>
</evidence>
<name>A0A5C5YDR9_9PLAN</name>
<dbReference type="Gene3D" id="3.60.15.10">
    <property type="entry name" value="Ribonuclease Z/Hydroxyacylglutathione hydrolase-like"/>
    <property type="match status" value="1"/>
</dbReference>
<dbReference type="OrthoDB" id="9803916at2"/>
<dbReference type="SUPFAM" id="SSF56281">
    <property type="entry name" value="Metallo-hydrolase/oxidoreductase"/>
    <property type="match status" value="1"/>
</dbReference>
<dbReference type="GO" id="GO:0004521">
    <property type="term" value="F:RNA endonuclease activity"/>
    <property type="evidence" value="ECO:0007669"/>
    <property type="project" value="TreeGrafter"/>
</dbReference>
<feature type="domain" description="Metallo-beta-lactamase" evidence="2">
    <location>
        <begin position="14"/>
        <end position="233"/>
    </location>
</feature>
<dbReference type="AlphaFoldDB" id="A0A5C5YDR9"/>
<accession>A0A5C5YDR9</accession>
<evidence type="ECO:0000259" key="3">
    <source>
        <dbReference type="SMART" id="SM01027"/>
    </source>
</evidence>
<dbReference type="PANTHER" id="PTHR11203">
    <property type="entry name" value="CLEAVAGE AND POLYADENYLATION SPECIFICITY FACTOR FAMILY MEMBER"/>
    <property type="match status" value="1"/>
</dbReference>
<dbReference type="InterPro" id="IPR036866">
    <property type="entry name" value="RibonucZ/Hydroxyglut_hydro"/>
</dbReference>
<comment type="caution">
    <text evidence="4">The sequence shown here is derived from an EMBL/GenBank/DDBJ whole genome shotgun (WGS) entry which is preliminary data.</text>
</comment>
<dbReference type="EMBL" id="SJPL01000001">
    <property type="protein sequence ID" value="TWT72445.1"/>
    <property type="molecule type" value="Genomic_DNA"/>
</dbReference>
<keyword evidence="1 4" id="KW-0378">Hydrolase</keyword>
<evidence type="ECO:0000313" key="5">
    <source>
        <dbReference type="Proteomes" id="UP000317238"/>
    </source>
</evidence>